<organism evidence="1">
    <name type="scientific">Siphoviridae sp. ctvBz3</name>
    <dbReference type="NCBI Taxonomy" id="2825720"/>
    <lineage>
        <taxon>Viruses</taxon>
        <taxon>Duplodnaviria</taxon>
        <taxon>Heunggongvirae</taxon>
        <taxon>Uroviricota</taxon>
        <taxon>Caudoviricetes</taxon>
    </lineage>
</organism>
<reference evidence="1" key="1">
    <citation type="journal article" date="2021" name="Proc. Natl. Acad. Sci. U.S.A.">
        <title>A Catalog of Tens of Thousands of Viruses from Human Metagenomes Reveals Hidden Associations with Chronic Diseases.</title>
        <authorList>
            <person name="Tisza M.J."/>
            <person name="Buck C.B."/>
        </authorList>
    </citation>
    <scope>NUCLEOTIDE SEQUENCE</scope>
    <source>
        <strain evidence="1">CtvBz3</strain>
    </source>
</reference>
<accession>A0A8S5TXN8</accession>
<proteinExistence type="predicted"/>
<protein>
    <submittedName>
        <fullName evidence="1">Uncharacterized protein</fullName>
    </submittedName>
</protein>
<name>A0A8S5TXN8_9CAUD</name>
<evidence type="ECO:0000313" key="1">
    <source>
        <dbReference type="EMBL" id="DAF86981.1"/>
    </source>
</evidence>
<dbReference type="EMBL" id="BK015955">
    <property type="protein sequence ID" value="DAF86981.1"/>
    <property type="molecule type" value="Genomic_DNA"/>
</dbReference>
<sequence>MKVNTISLNSVRLNTIALNHIGEIRSGGGGSKPSPIPQWIREHISFYYDMSKPMDVYHTNFTKWVKGPIGNAIGKQTENEIILNGRRNEGDTTLGYLVTDKSLFLTKGDLIKIEGASNEAKIKVIVQKNDNQWVNAFNGTDEIVSDGIYEFSLTPINYKGIQIEITGVTTYSNLKMTLLPSGKSVPSNEILKVSGYLQDLSGRKRNTKLNNFLFDMMSGVDGYKNESFETVPGNTNIKWKHLSYYSIQGKPTQKATDFGLYRVKNNANKFLYLKWNIEGIQEGNKVYLAQYNNESTRIELTNGVSDIALDTTNSDNPGYGYVVIISDQPYSTDITITQIPEYPGALVTDGVDDYGLVENLSSGVKMLFMTINTFSQNRYIYEQRKEKDILTFSVLGKPGGDDVAYNWKNNGHTYIDGVLNNTITSANLLNKKHILTIVNDDVTVENTKTPRYFATDFENYPSKLAFYNSIAFDSIPTEADGFTEQELIDYVLTNIIGQ</sequence>